<evidence type="ECO:0000256" key="3">
    <source>
        <dbReference type="ARBA" id="ARBA00022490"/>
    </source>
</evidence>
<evidence type="ECO:0000313" key="9">
    <source>
        <dbReference type="EnsemblMetazoa" id="AQUA011015-PA"/>
    </source>
</evidence>
<evidence type="ECO:0000313" key="10">
    <source>
        <dbReference type="Proteomes" id="UP000076407"/>
    </source>
</evidence>
<name>A0A182XMB9_ANOQN</name>
<dbReference type="PANTHER" id="PTHR21373">
    <property type="entry name" value="GLUCOSE REPRESSIBLE PROTEIN MAK10"/>
    <property type="match status" value="1"/>
</dbReference>
<keyword evidence="5" id="KW-0175">Coiled coil</keyword>
<dbReference type="GO" id="GO:0031417">
    <property type="term" value="C:NatC complex"/>
    <property type="evidence" value="ECO:0007669"/>
    <property type="project" value="InterPro"/>
</dbReference>
<protein>
    <recommendedName>
        <fullName evidence="4">Protein MAK10 homolog</fullName>
    </recommendedName>
</protein>
<evidence type="ECO:0000259" key="7">
    <source>
        <dbReference type="Pfam" id="PF04112"/>
    </source>
</evidence>
<feature type="coiled-coil region" evidence="5">
    <location>
        <begin position="247"/>
        <end position="274"/>
    </location>
</feature>
<dbReference type="EnsemblMetazoa" id="AQUA011015-RA">
    <property type="protein sequence ID" value="AQUA011015-PA"/>
    <property type="gene ID" value="AQUA011015"/>
</dbReference>
<evidence type="ECO:0000256" key="2">
    <source>
        <dbReference type="ARBA" id="ARBA00006289"/>
    </source>
</evidence>
<sequence>LVFQTPCWSRFIYLAISCILRPKKGIFVRFFTVKMCDQSSEAEVLPQGHQNEESENPSHPPSNVEAEAAAATVGQMEPCADDWNEITAQFFDCVKDLKLGELVHDSTFGLLEAMSAIEMMDPKMDAGMSCNREATPLTFDTAVETGQIKLNNLLAKESIGIIDAVYSCTVSWLEGHSMAQTVLTCLYLHKPNRIECKTMRSFSIAIQKIINLIRNFIIRANVYEEEDFQHSSFDYNLSEEVTETKAMNMLKAAEEELIKKTKDTEDEREREELQALLARVRFTRLLLHSLVGMYPLKQGNWRYGQEVAAQTAVPLKTEMIDIVKSLNGALELAQAIEKTIELGTQPVEGSDAPNPMGFSMMVNQRLLPPTFPRSTKIKDRQLSIQYLTELIQRIKHACKIANCTSYHAALNFLMDFNKKFTPCLLSRSIPQTLYLPAGRLVFGVKPLIEVLKESVRAFIAPPALRPDNPLYNNPFAINCINSFFEYHEQTFYSLFAICGYNRARQRDHLGLLLLNFAHLQDGAERVDVYLHSLTPRSENSRHLACFGTWVFYHCLRAMSFYLLAGLELELYSVHEYLYIFWYLYQYLFSWIVSALTRAETFLAEQEYAADPKAAKASQKKPKSKKRKTKTDVKEILFNEAMEMLCGGYYKALVGFYKEDRIPEPLPLFDNEQVRFEHRFAPFANLSTPPPMPYSEFRQMKFIMIQSPATELYAAAAKHFHEARMLLETFPNPDEEWHDIVKVAKTNYVMMNLLASGHSRQSKQPPEFDFSCHRYFPIIKQRK</sequence>
<dbReference type="InterPro" id="IPR007244">
    <property type="entry name" value="Naa35_N"/>
</dbReference>
<dbReference type="Proteomes" id="UP000076407">
    <property type="component" value="Unassembled WGS sequence"/>
</dbReference>
<feature type="domain" description="NAA35-like N-terminal" evidence="7">
    <location>
        <begin position="100"/>
        <end position="245"/>
    </location>
</feature>
<feature type="domain" description="NAA35-like TPR repeats" evidence="8">
    <location>
        <begin position="396"/>
        <end position="778"/>
    </location>
</feature>
<proteinExistence type="inferred from homology"/>
<feature type="region of interest" description="Disordered" evidence="6">
    <location>
        <begin position="43"/>
        <end position="64"/>
    </location>
</feature>
<keyword evidence="3" id="KW-0963">Cytoplasm</keyword>
<reference evidence="9" key="1">
    <citation type="submission" date="2020-05" db="UniProtKB">
        <authorList>
            <consortium name="EnsemblMetazoa"/>
        </authorList>
    </citation>
    <scope>IDENTIFICATION</scope>
    <source>
        <strain evidence="9">SANGQUA</strain>
    </source>
</reference>
<dbReference type="VEuPathDB" id="VectorBase:AQUA011015"/>
<dbReference type="Pfam" id="PF25789">
    <property type="entry name" value="TPR_NAA35"/>
    <property type="match status" value="1"/>
</dbReference>
<dbReference type="InterPro" id="IPR057983">
    <property type="entry name" value="NAA35-like_N"/>
</dbReference>
<dbReference type="Pfam" id="PF04112">
    <property type="entry name" value="Mak10"/>
    <property type="match status" value="1"/>
</dbReference>
<keyword evidence="10" id="KW-1185">Reference proteome</keyword>
<comment type="subcellular location">
    <subcellularLocation>
        <location evidence="1">Cytoplasm</location>
    </subcellularLocation>
</comment>
<dbReference type="AlphaFoldDB" id="A0A182XMB9"/>
<dbReference type="STRING" id="34691.A0A182XMB9"/>
<dbReference type="InterPro" id="IPR057982">
    <property type="entry name" value="TPR_NAA35"/>
</dbReference>
<organism evidence="9 10">
    <name type="scientific">Anopheles quadriannulatus</name>
    <name type="common">Mosquito</name>
    <dbReference type="NCBI Taxonomy" id="34691"/>
    <lineage>
        <taxon>Eukaryota</taxon>
        <taxon>Metazoa</taxon>
        <taxon>Ecdysozoa</taxon>
        <taxon>Arthropoda</taxon>
        <taxon>Hexapoda</taxon>
        <taxon>Insecta</taxon>
        <taxon>Pterygota</taxon>
        <taxon>Neoptera</taxon>
        <taxon>Endopterygota</taxon>
        <taxon>Diptera</taxon>
        <taxon>Nematocera</taxon>
        <taxon>Culicoidea</taxon>
        <taxon>Culicidae</taxon>
        <taxon>Anophelinae</taxon>
        <taxon>Anopheles</taxon>
    </lineage>
</organism>
<dbReference type="PANTHER" id="PTHR21373:SF0">
    <property type="entry name" value="N-ALPHA-ACETYLTRANSFERASE 35, NATC AUXILIARY SUBUNIT"/>
    <property type="match status" value="1"/>
</dbReference>
<comment type="similarity">
    <text evidence="2">Belongs to the MAK10 family.</text>
</comment>
<evidence type="ECO:0000256" key="1">
    <source>
        <dbReference type="ARBA" id="ARBA00004496"/>
    </source>
</evidence>
<evidence type="ECO:0000256" key="6">
    <source>
        <dbReference type="SAM" id="MobiDB-lite"/>
    </source>
</evidence>
<evidence type="ECO:0000256" key="5">
    <source>
        <dbReference type="SAM" id="Coils"/>
    </source>
</evidence>
<evidence type="ECO:0000256" key="4">
    <source>
        <dbReference type="ARBA" id="ARBA00030494"/>
    </source>
</evidence>
<accession>A0A182XMB9</accession>
<evidence type="ECO:0000259" key="8">
    <source>
        <dbReference type="Pfam" id="PF25789"/>
    </source>
</evidence>